<dbReference type="PANTHER" id="PTHR42789">
    <property type="entry name" value="D-ISOMER SPECIFIC 2-HYDROXYACID DEHYDROGENASE FAMILY PROTEIN (AFU_ORTHOLOGUE AFUA_6G10090)"/>
    <property type="match status" value="1"/>
</dbReference>
<reference evidence="9" key="1">
    <citation type="submission" date="2016-10" db="EMBL/GenBank/DDBJ databases">
        <authorList>
            <person name="Varghese N."/>
            <person name="Submissions S."/>
        </authorList>
    </citation>
    <scope>NUCLEOTIDE SEQUENCE [LARGE SCALE GENOMIC DNA]</scope>
    <source>
        <strain evidence="9">DSM 21620</strain>
    </source>
</reference>
<evidence type="ECO:0000259" key="6">
    <source>
        <dbReference type="Pfam" id="PF00389"/>
    </source>
</evidence>
<dbReference type="AlphaFoldDB" id="A0A1G6T531"/>
<keyword evidence="3 5" id="KW-0560">Oxidoreductase</keyword>
<dbReference type="InterPro" id="IPR029752">
    <property type="entry name" value="D-isomer_DH_CS1"/>
</dbReference>
<dbReference type="STRING" id="361279.SAMN05421663_10824"/>
<dbReference type="EMBL" id="FMZB01000008">
    <property type="protein sequence ID" value="SDD23475.1"/>
    <property type="molecule type" value="Genomic_DNA"/>
</dbReference>
<dbReference type="InterPro" id="IPR006140">
    <property type="entry name" value="D-isomer_DH_NAD-bd"/>
</dbReference>
<dbReference type="GO" id="GO:0008652">
    <property type="term" value="P:amino acid biosynthetic process"/>
    <property type="evidence" value="ECO:0007669"/>
    <property type="project" value="UniProtKB-KW"/>
</dbReference>
<dbReference type="InterPro" id="IPR050857">
    <property type="entry name" value="D-2-hydroxyacid_DH"/>
</dbReference>
<dbReference type="Pfam" id="PF00389">
    <property type="entry name" value="2-Hacid_dh"/>
    <property type="match status" value="1"/>
</dbReference>
<dbReference type="Proteomes" id="UP000198666">
    <property type="component" value="Unassembled WGS sequence"/>
</dbReference>
<keyword evidence="2" id="KW-0028">Amino-acid biosynthesis</keyword>
<protein>
    <submittedName>
        <fullName evidence="8">D-3-phosphoglycerate dehydrogenase</fullName>
    </submittedName>
</protein>
<dbReference type="GO" id="GO:0016616">
    <property type="term" value="F:oxidoreductase activity, acting on the CH-OH group of donors, NAD or NADP as acceptor"/>
    <property type="evidence" value="ECO:0007669"/>
    <property type="project" value="InterPro"/>
</dbReference>
<keyword evidence="4" id="KW-0520">NAD</keyword>
<comment type="similarity">
    <text evidence="1 5">Belongs to the D-isomer specific 2-hydroxyacid dehydrogenase family.</text>
</comment>
<proteinExistence type="inferred from homology"/>
<sequence length="314" mass="34256">MLVVSTSPSFAKYSNEPIELLKKNGIELKLLPADISEEDFIKEAKDAQAAIVAFNSINEHVLSQLPGLKIVCKHGVGIDNIDVKAAARNNVIITNVPNANKHAVADYAFALILSLARDIPRANQLTKNGEWPRVFGSDVYGKSLGILGTGQIGREVAKRAKGFSMEVLAYDPFPDEQFASAYDVKYVDLQELLQSSDYVTMHLPLLPETKHLIAEKELKLMKESAFLINASRGGVVSEQALYQALSNGWIKGAALDVFEEEPLVSHPLFELDNVLALPHIAGYTPGAVNKLSVICAENVIAVLKGFGIVKHKLR</sequence>
<name>A0A1G6T531_9BACI</name>
<evidence type="ECO:0000256" key="3">
    <source>
        <dbReference type="ARBA" id="ARBA00023002"/>
    </source>
</evidence>
<dbReference type="OrthoDB" id="9805416at2"/>
<dbReference type="SUPFAM" id="SSF52283">
    <property type="entry name" value="Formate/glycerate dehydrogenase catalytic domain-like"/>
    <property type="match status" value="1"/>
</dbReference>
<feature type="domain" description="D-isomer specific 2-hydroxyacid dehydrogenase catalytic" evidence="6">
    <location>
        <begin position="13"/>
        <end position="305"/>
    </location>
</feature>
<evidence type="ECO:0000256" key="2">
    <source>
        <dbReference type="ARBA" id="ARBA00022605"/>
    </source>
</evidence>
<evidence type="ECO:0000313" key="8">
    <source>
        <dbReference type="EMBL" id="SDD23475.1"/>
    </source>
</evidence>
<dbReference type="Pfam" id="PF02826">
    <property type="entry name" value="2-Hacid_dh_C"/>
    <property type="match status" value="1"/>
</dbReference>
<evidence type="ECO:0000313" key="9">
    <source>
        <dbReference type="Proteomes" id="UP000198666"/>
    </source>
</evidence>
<gene>
    <name evidence="8" type="ORF">SAMN05421663_10824</name>
</gene>
<dbReference type="PANTHER" id="PTHR42789:SF1">
    <property type="entry name" value="D-ISOMER SPECIFIC 2-HYDROXYACID DEHYDROGENASE FAMILY PROTEIN (AFU_ORTHOLOGUE AFUA_6G10090)"/>
    <property type="match status" value="1"/>
</dbReference>
<evidence type="ECO:0000256" key="5">
    <source>
        <dbReference type="RuleBase" id="RU003719"/>
    </source>
</evidence>
<evidence type="ECO:0000256" key="1">
    <source>
        <dbReference type="ARBA" id="ARBA00005854"/>
    </source>
</evidence>
<dbReference type="InterPro" id="IPR036291">
    <property type="entry name" value="NAD(P)-bd_dom_sf"/>
</dbReference>
<dbReference type="PROSITE" id="PS00065">
    <property type="entry name" value="D_2_HYDROXYACID_DH_1"/>
    <property type="match status" value="1"/>
</dbReference>
<evidence type="ECO:0000259" key="7">
    <source>
        <dbReference type="Pfam" id="PF02826"/>
    </source>
</evidence>
<dbReference type="FunFam" id="3.40.50.720:FF:000203">
    <property type="entry name" value="D-3-phosphoglycerate dehydrogenase (SerA)"/>
    <property type="match status" value="1"/>
</dbReference>
<dbReference type="SUPFAM" id="SSF51735">
    <property type="entry name" value="NAD(P)-binding Rossmann-fold domains"/>
    <property type="match status" value="1"/>
</dbReference>
<dbReference type="CDD" id="cd12172">
    <property type="entry name" value="PGDH_like_2"/>
    <property type="match status" value="1"/>
</dbReference>
<dbReference type="GO" id="GO:0051287">
    <property type="term" value="F:NAD binding"/>
    <property type="evidence" value="ECO:0007669"/>
    <property type="project" value="InterPro"/>
</dbReference>
<accession>A0A1G6T531</accession>
<evidence type="ECO:0000256" key="4">
    <source>
        <dbReference type="ARBA" id="ARBA00023027"/>
    </source>
</evidence>
<feature type="domain" description="D-isomer specific 2-hydroxyacid dehydrogenase NAD-binding" evidence="7">
    <location>
        <begin position="109"/>
        <end position="281"/>
    </location>
</feature>
<dbReference type="Gene3D" id="3.40.50.720">
    <property type="entry name" value="NAD(P)-binding Rossmann-like Domain"/>
    <property type="match status" value="2"/>
</dbReference>
<organism evidence="8 9">
    <name type="scientific">Terribacillus halophilus</name>
    <dbReference type="NCBI Taxonomy" id="361279"/>
    <lineage>
        <taxon>Bacteria</taxon>
        <taxon>Bacillati</taxon>
        <taxon>Bacillota</taxon>
        <taxon>Bacilli</taxon>
        <taxon>Bacillales</taxon>
        <taxon>Bacillaceae</taxon>
        <taxon>Terribacillus</taxon>
    </lineage>
</organism>
<keyword evidence="9" id="KW-1185">Reference proteome</keyword>
<dbReference type="InterPro" id="IPR006139">
    <property type="entry name" value="D-isomer_2_OHA_DH_cat_dom"/>
</dbReference>
<dbReference type="RefSeq" id="WP_093727876.1">
    <property type="nucleotide sequence ID" value="NZ_FMZB01000008.1"/>
</dbReference>